<name>A0A921Q5W6_SORBI</name>
<proteinExistence type="predicted"/>
<comment type="caution">
    <text evidence="2">The sequence shown here is derived from an EMBL/GenBank/DDBJ whole genome shotgun (WGS) entry which is preliminary data.</text>
</comment>
<gene>
    <name evidence="2" type="ORF">BDA96_10G233900</name>
</gene>
<reference evidence="2" key="1">
    <citation type="journal article" date="2019" name="BMC Genomics">
        <title>A new reference genome for Sorghum bicolor reveals high levels of sequence similarity between sweet and grain genotypes: implications for the genetics of sugar metabolism.</title>
        <authorList>
            <person name="Cooper E.A."/>
            <person name="Brenton Z.W."/>
            <person name="Flinn B.S."/>
            <person name="Jenkins J."/>
            <person name="Shu S."/>
            <person name="Flowers D."/>
            <person name="Luo F."/>
            <person name="Wang Y."/>
            <person name="Xia P."/>
            <person name="Barry K."/>
            <person name="Daum C."/>
            <person name="Lipzen A."/>
            <person name="Yoshinaga Y."/>
            <person name="Schmutz J."/>
            <person name="Saski C."/>
            <person name="Vermerris W."/>
            <person name="Kresovich S."/>
        </authorList>
    </citation>
    <scope>NUCLEOTIDE SEQUENCE</scope>
</reference>
<dbReference type="Proteomes" id="UP000807115">
    <property type="component" value="Chromosome 10"/>
</dbReference>
<dbReference type="EMBL" id="CM027689">
    <property type="protein sequence ID" value="KAG0514910.1"/>
    <property type="molecule type" value="Genomic_DNA"/>
</dbReference>
<feature type="region of interest" description="Disordered" evidence="1">
    <location>
        <begin position="1"/>
        <end position="44"/>
    </location>
</feature>
<organism evidence="2 3">
    <name type="scientific">Sorghum bicolor</name>
    <name type="common">Sorghum</name>
    <name type="synonym">Sorghum vulgare</name>
    <dbReference type="NCBI Taxonomy" id="4558"/>
    <lineage>
        <taxon>Eukaryota</taxon>
        <taxon>Viridiplantae</taxon>
        <taxon>Streptophyta</taxon>
        <taxon>Embryophyta</taxon>
        <taxon>Tracheophyta</taxon>
        <taxon>Spermatophyta</taxon>
        <taxon>Magnoliopsida</taxon>
        <taxon>Liliopsida</taxon>
        <taxon>Poales</taxon>
        <taxon>Poaceae</taxon>
        <taxon>PACMAD clade</taxon>
        <taxon>Panicoideae</taxon>
        <taxon>Andropogonodae</taxon>
        <taxon>Andropogoneae</taxon>
        <taxon>Sorghinae</taxon>
        <taxon>Sorghum</taxon>
    </lineage>
</organism>
<evidence type="ECO:0000313" key="3">
    <source>
        <dbReference type="Proteomes" id="UP000807115"/>
    </source>
</evidence>
<dbReference type="AlphaFoldDB" id="A0A921Q5W6"/>
<accession>A0A921Q5W6</accession>
<reference evidence="2" key="2">
    <citation type="submission" date="2020-10" db="EMBL/GenBank/DDBJ databases">
        <authorList>
            <person name="Cooper E.A."/>
            <person name="Brenton Z.W."/>
            <person name="Flinn B.S."/>
            <person name="Jenkins J."/>
            <person name="Shu S."/>
            <person name="Flowers D."/>
            <person name="Luo F."/>
            <person name="Wang Y."/>
            <person name="Xia P."/>
            <person name="Barry K."/>
            <person name="Daum C."/>
            <person name="Lipzen A."/>
            <person name="Yoshinaga Y."/>
            <person name="Schmutz J."/>
            <person name="Saski C."/>
            <person name="Vermerris W."/>
            <person name="Kresovich S."/>
        </authorList>
    </citation>
    <scope>NUCLEOTIDE SEQUENCE</scope>
</reference>
<sequence>MSVDRKGAPVEPNPEVGAPFEEVGSETWEVSEGPSLPYNQGEAQEPTCFGPCCVTVVEVDDEEE</sequence>
<evidence type="ECO:0000256" key="1">
    <source>
        <dbReference type="SAM" id="MobiDB-lite"/>
    </source>
</evidence>
<protein>
    <submittedName>
        <fullName evidence="2">Uncharacterized protein</fullName>
    </submittedName>
</protein>
<evidence type="ECO:0000313" key="2">
    <source>
        <dbReference type="EMBL" id="KAG0514910.1"/>
    </source>
</evidence>